<protein>
    <submittedName>
        <fullName evidence="1">Uncharacterized protein</fullName>
    </submittedName>
</protein>
<evidence type="ECO:0000313" key="1">
    <source>
        <dbReference type="EMBL" id="AHH20830.1"/>
    </source>
</evidence>
<sequence>MFVQKQDAQGGPVAYITIDGPGPDDRWLGRLSDYEITRGAKHECAHCQHGHETLVQIGWE</sequence>
<organism evidence="1 2">
    <name type="scientific">Nocardia nova SH22a</name>
    <dbReference type="NCBI Taxonomy" id="1415166"/>
    <lineage>
        <taxon>Bacteria</taxon>
        <taxon>Bacillati</taxon>
        <taxon>Actinomycetota</taxon>
        <taxon>Actinomycetes</taxon>
        <taxon>Mycobacteriales</taxon>
        <taxon>Nocardiaceae</taxon>
        <taxon>Nocardia</taxon>
    </lineage>
</organism>
<dbReference type="HOGENOM" id="CLU_2936980_0_0_11"/>
<dbReference type="PATRIC" id="fig|1415166.3.peg.6229"/>
<reference evidence="1 2" key="1">
    <citation type="journal article" date="2014" name="Appl. Environ. Microbiol.">
        <title>Insights into the Microbial Degradation of Rubber and Gutta-Percha by Analysis of the Complete Genome of Nocardia nova SH22a.</title>
        <authorList>
            <person name="Luo Q."/>
            <person name="Hiessl S."/>
            <person name="Poehlein A."/>
            <person name="Daniel R."/>
            <person name="Steinbuchel A."/>
        </authorList>
    </citation>
    <scope>NUCLEOTIDE SEQUENCE [LARGE SCALE GENOMIC DNA]</scope>
    <source>
        <strain evidence="1">SH22a</strain>
    </source>
</reference>
<gene>
    <name evidence="1" type="ORF">NONO_c60540</name>
</gene>
<keyword evidence="2" id="KW-1185">Reference proteome</keyword>
<dbReference type="EMBL" id="CP006850">
    <property type="protein sequence ID" value="AHH20830.1"/>
    <property type="molecule type" value="Genomic_DNA"/>
</dbReference>
<dbReference type="KEGG" id="nno:NONO_c60540"/>
<proteinExistence type="predicted"/>
<name>W5TNA8_9NOCA</name>
<evidence type="ECO:0000313" key="2">
    <source>
        <dbReference type="Proteomes" id="UP000019150"/>
    </source>
</evidence>
<dbReference type="AlphaFoldDB" id="W5TNA8"/>
<dbReference type="STRING" id="1415166.NONO_c60540"/>
<accession>W5TNA8</accession>
<dbReference type="Proteomes" id="UP000019150">
    <property type="component" value="Chromosome"/>
</dbReference>